<evidence type="ECO:0000259" key="8">
    <source>
        <dbReference type="Pfam" id="PF01321"/>
    </source>
</evidence>
<dbReference type="InterPro" id="IPR032416">
    <property type="entry name" value="Peptidase_M24_C"/>
</dbReference>
<dbReference type="InterPro" id="IPR050422">
    <property type="entry name" value="X-Pro_aminopeptidase_P"/>
</dbReference>
<feature type="domain" description="Creatinase N-terminal" evidence="8">
    <location>
        <begin position="26"/>
        <end position="154"/>
    </location>
</feature>
<gene>
    <name evidence="10" type="ORF">RB653_009378</name>
</gene>
<dbReference type="EMBL" id="JAVFKY010000003">
    <property type="protein sequence ID" value="KAK5579692.1"/>
    <property type="molecule type" value="Genomic_DNA"/>
</dbReference>
<dbReference type="GO" id="GO:0046872">
    <property type="term" value="F:metal ion binding"/>
    <property type="evidence" value="ECO:0007669"/>
    <property type="project" value="UniProtKB-KW"/>
</dbReference>
<dbReference type="InterPro" id="IPR036005">
    <property type="entry name" value="Creatinase/aminopeptidase-like"/>
</dbReference>
<dbReference type="Gene3D" id="3.40.350.10">
    <property type="entry name" value="Creatinase/prolidase N-terminal domain"/>
    <property type="match status" value="2"/>
</dbReference>
<keyword evidence="11" id="KW-1185">Reference proteome</keyword>
<evidence type="ECO:0000256" key="2">
    <source>
        <dbReference type="ARBA" id="ARBA00008766"/>
    </source>
</evidence>
<evidence type="ECO:0000256" key="5">
    <source>
        <dbReference type="ARBA" id="ARBA00023211"/>
    </source>
</evidence>
<dbReference type="AlphaFoldDB" id="A0AAN7TVD8"/>
<dbReference type="Gene3D" id="3.90.230.10">
    <property type="entry name" value="Creatinase/methionine aminopeptidase superfamily"/>
    <property type="match status" value="1"/>
</dbReference>
<dbReference type="PANTHER" id="PTHR43763:SF6">
    <property type="entry name" value="XAA-PRO AMINOPEPTIDASE 1"/>
    <property type="match status" value="1"/>
</dbReference>
<evidence type="ECO:0000259" key="7">
    <source>
        <dbReference type="Pfam" id="PF00557"/>
    </source>
</evidence>
<feature type="domain" description="Peptidase M24" evidence="7">
    <location>
        <begin position="335"/>
        <end position="552"/>
    </location>
</feature>
<proteinExistence type="inferred from homology"/>
<comment type="similarity">
    <text evidence="2 6">Belongs to the peptidase M24B family.</text>
</comment>
<dbReference type="InterPro" id="IPR000994">
    <property type="entry name" value="Pept_M24"/>
</dbReference>
<dbReference type="GO" id="GO:0005737">
    <property type="term" value="C:cytoplasm"/>
    <property type="evidence" value="ECO:0007669"/>
    <property type="project" value="UniProtKB-ARBA"/>
</dbReference>
<evidence type="ECO:0000313" key="11">
    <source>
        <dbReference type="Proteomes" id="UP001344447"/>
    </source>
</evidence>
<accession>A0AAN7TVD8</accession>
<evidence type="ECO:0000259" key="9">
    <source>
        <dbReference type="Pfam" id="PF16188"/>
    </source>
</evidence>
<protein>
    <recommendedName>
        <fullName evidence="12">Xaa-Pro aminopeptidase</fullName>
    </recommendedName>
</protein>
<dbReference type="PANTHER" id="PTHR43763">
    <property type="entry name" value="XAA-PRO AMINOPEPTIDASE 1"/>
    <property type="match status" value="1"/>
</dbReference>
<keyword evidence="3 6" id="KW-0479">Metal-binding</keyword>
<dbReference type="FunFam" id="3.40.350.10:FF:000003">
    <property type="entry name" value="Xaa-pro aminopeptidase P"/>
    <property type="match status" value="1"/>
</dbReference>
<comment type="caution">
    <text evidence="10">The sequence shown here is derived from an EMBL/GenBank/DDBJ whole genome shotgun (WGS) entry which is preliminary data.</text>
</comment>
<dbReference type="InterPro" id="IPR033740">
    <property type="entry name" value="Pept_M24B"/>
</dbReference>
<evidence type="ECO:0000256" key="1">
    <source>
        <dbReference type="ARBA" id="ARBA00001936"/>
    </source>
</evidence>
<dbReference type="Pfam" id="PF16189">
    <property type="entry name" value="Creatinase_N_2"/>
    <property type="match status" value="1"/>
</dbReference>
<dbReference type="PROSITE" id="PS00491">
    <property type="entry name" value="PROLINE_PEPTIDASE"/>
    <property type="match status" value="1"/>
</dbReference>
<dbReference type="Pfam" id="PF16188">
    <property type="entry name" value="Peptidase_M24_C"/>
    <property type="match status" value="1"/>
</dbReference>
<evidence type="ECO:0008006" key="12">
    <source>
        <dbReference type="Google" id="ProtNLM"/>
    </source>
</evidence>
<dbReference type="CDD" id="cd01085">
    <property type="entry name" value="APP"/>
    <property type="match status" value="1"/>
</dbReference>
<dbReference type="GO" id="GO:0070006">
    <property type="term" value="F:metalloaminopeptidase activity"/>
    <property type="evidence" value="ECO:0007669"/>
    <property type="project" value="InterPro"/>
</dbReference>
<dbReference type="Pfam" id="PF01321">
    <property type="entry name" value="Creatinase_N"/>
    <property type="match status" value="1"/>
</dbReference>
<dbReference type="InterPro" id="IPR001131">
    <property type="entry name" value="Peptidase_M24B_aminopep-P_CS"/>
</dbReference>
<comment type="cofactor">
    <cofactor evidence="1">
        <name>Mn(2+)</name>
        <dbReference type="ChEBI" id="CHEBI:29035"/>
    </cofactor>
</comment>
<dbReference type="InterPro" id="IPR000587">
    <property type="entry name" value="Creatinase_N"/>
</dbReference>
<evidence type="ECO:0000256" key="6">
    <source>
        <dbReference type="RuleBase" id="RU000590"/>
    </source>
</evidence>
<evidence type="ECO:0000256" key="3">
    <source>
        <dbReference type="ARBA" id="ARBA00022723"/>
    </source>
</evidence>
<sequence length="627" mass="71284">MQRVLNKVISKDKINNMGKVAISRKVEKLRTFMKDQSLSAYIVPSEDAHQSEYICVKDKRREYISGFSGSAGCAVITLDNQLLWTDGRYWLQAEKELESNWKIMKDRVVGEPTIQDWLLSNLNKENKVGIDSRLISKGYYDSMKSTLKEKSIDIKFDEDGENLIDKVRESFRQEEEIPEYPKNPIFFLEDKFTGKQSNEKLKEIREEMKKQSVDLMVVSALDEIAWLLNLRGSDISFNPVFLSYVVVGIQTITLFVDESKLNDKTKSQLPSGIAISPYNQVFEYLRASDKQGKKIWIDPRSSVALYNCVSVVNLIEKINPILLTKAIKNETEIQGMKNAHIRDAVALIQFLAWMEEEIVEKGDETSHTEYSVSEKLEGFRRQQSDFVSLSFDTISSINANGAIIHYKPDETTSATIVKGMYLVDSGGQYLDGTTDVTRTLHYGQPTQHEIDCYTRVLRGHVGLSLLKFPNRVNGRDIDCVARTHLWSVGLDYAHGTGHGVGSFLNVHEGPQGISYRAIANPTNLQAGMTLTNEPGYYESGNFGIRIENVMIVAPVTTQFNNGKFIGFDNITLVPYERKLINLDMLTKDEINFINAYYKEIGEKILPLIEKTNNQKAINWLKNQIKQL</sequence>
<name>A0AAN7TVD8_9MYCE</name>
<evidence type="ECO:0000313" key="10">
    <source>
        <dbReference type="EMBL" id="KAK5579692.1"/>
    </source>
</evidence>
<dbReference type="FunFam" id="3.90.230.10:FF:000007">
    <property type="entry name" value="Xaa-Pro aminopeptidase P"/>
    <property type="match status" value="1"/>
</dbReference>
<dbReference type="InterPro" id="IPR029149">
    <property type="entry name" value="Creatin/AminoP/Spt16_N"/>
</dbReference>
<feature type="domain" description="Peptidase M24 C-terminal" evidence="9">
    <location>
        <begin position="563"/>
        <end position="626"/>
    </location>
</feature>
<organism evidence="10 11">
    <name type="scientific">Dictyostelium firmibasis</name>
    <dbReference type="NCBI Taxonomy" id="79012"/>
    <lineage>
        <taxon>Eukaryota</taxon>
        <taxon>Amoebozoa</taxon>
        <taxon>Evosea</taxon>
        <taxon>Eumycetozoa</taxon>
        <taxon>Dictyostelia</taxon>
        <taxon>Dictyosteliales</taxon>
        <taxon>Dictyosteliaceae</taxon>
        <taxon>Dictyostelium</taxon>
    </lineage>
</organism>
<evidence type="ECO:0000256" key="4">
    <source>
        <dbReference type="ARBA" id="ARBA00022801"/>
    </source>
</evidence>
<keyword evidence="5" id="KW-0464">Manganese</keyword>
<dbReference type="SUPFAM" id="SSF55920">
    <property type="entry name" value="Creatinase/aminopeptidase"/>
    <property type="match status" value="1"/>
</dbReference>
<dbReference type="Pfam" id="PF00557">
    <property type="entry name" value="Peptidase_M24"/>
    <property type="match status" value="1"/>
</dbReference>
<reference evidence="10 11" key="1">
    <citation type="submission" date="2023-11" db="EMBL/GenBank/DDBJ databases">
        <title>Dfirmibasis_genome.</title>
        <authorList>
            <person name="Edelbroek B."/>
            <person name="Kjellin J."/>
            <person name="Jerlstrom-Hultqvist J."/>
            <person name="Soderbom F."/>
        </authorList>
    </citation>
    <scope>NUCLEOTIDE SEQUENCE [LARGE SCALE GENOMIC DNA]</scope>
    <source>
        <strain evidence="10 11">TNS-C-14</strain>
    </source>
</reference>
<keyword evidence="4" id="KW-0378">Hydrolase</keyword>
<dbReference type="Proteomes" id="UP001344447">
    <property type="component" value="Unassembled WGS sequence"/>
</dbReference>
<dbReference type="SUPFAM" id="SSF53092">
    <property type="entry name" value="Creatinase/prolidase N-terminal domain"/>
    <property type="match status" value="1"/>
</dbReference>